<dbReference type="SUPFAM" id="SSF48452">
    <property type="entry name" value="TPR-like"/>
    <property type="match status" value="1"/>
</dbReference>
<dbReference type="Proteomes" id="UP000286848">
    <property type="component" value="Unassembled WGS sequence"/>
</dbReference>
<protein>
    <recommendedName>
        <fullName evidence="3">MalT-like TPR region domain-containing protein</fullName>
    </recommendedName>
</protein>
<name>A0A401ISH4_9LACO</name>
<keyword evidence="2" id="KW-1185">Reference proteome</keyword>
<evidence type="ECO:0000313" key="2">
    <source>
        <dbReference type="Proteomes" id="UP000286848"/>
    </source>
</evidence>
<dbReference type="RefSeq" id="WP_124975887.1">
    <property type="nucleotide sequence ID" value="NZ_BFFP01000011.1"/>
</dbReference>
<dbReference type="InterPro" id="IPR011990">
    <property type="entry name" value="TPR-like_helical_dom_sf"/>
</dbReference>
<gene>
    <name evidence="1" type="ORF">LFYK43_09230</name>
</gene>
<evidence type="ECO:0000313" key="1">
    <source>
        <dbReference type="EMBL" id="GBG94464.1"/>
    </source>
</evidence>
<accession>A0A401ISH4</accession>
<organism evidence="1 2">
    <name type="scientific">Ligilactobacillus salitolerans</name>
    <dbReference type="NCBI Taxonomy" id="1808352"/>
    <lineage>
        <taxon>Bacteria</taxon>
        <taxon>Bacillati</taxon>
        <taxon>Bacillota</taxon>
        <taxon>Bacilli</taxon>
        <taxon>Lactobacillales</taxon>
        <taxon>Lactobacillaceae</taxon>
        <taxon>Ligilactobacillus</taxon>
    </lineage>
</organism>
<proteinExistence type="predicted"/>
<dbReference type="EMBL" id="BFFP01000011">
    <property type="protein sequence ID" value="GBG94464.1"/>
    <property type="molecule type" value="Genomic_DNA"/>
</dbReference>
<evidence type="ECO:0008006" key="3">
    <source>
        <dbReference type="Google" id="ProtNLM"/>
    </source>
</evidence>
<reference evidence="1 2" key="1">
    <citation type="journal article" date="2019" name="Int. J. Syst. Evol. Microbiol.">
        <title>Lactobacillus salitolerans sp. nov., a novel lactic acid bacterium isolated from spent mushroom substrates.</title>
        <authorList>
            <person name="Tohno M."/>
            <person name="Tanizawa Y."/>
            <person name="Kojima Y."/>
            <person name="Sakamoto M."/>
            <person name="Nakamura Y."/>
            <person name="Ohkuma M."/>
            <person name="Kobayashi H."/>
        </authorList>
    </citation>
    <scope>NUCLEOTIDE SEQUENCE [LARGE SCALE GENOMIC DNA]</scope>
    <source>
        <strain evidence="1 2">YK43</strain>
    </source>
</reference>
<dbReference type="AlphaFoldDB" id="A0A401ISH4"/>
<comment type="caution">
    <text evidence="1">The sequence shown here is derived from an EMBL/GenBank/DDBJ whole genome shotgun (WGS) entry which is preliminary data.</text>
</comment>
<dbReference type="Gene3D" id="1.25.40.10">
    <property type="entry name" value="Tetratricopeptide repeat domain"/>
    <property type="match status" value="1"/>
</dbReference>
<sequence>MLAWLAARQGAQRSDTIFTYNRILQEDDSLGILWPITASELAIEYLLDDRLEAAAYYAQAAMEHIEGFVPRRSGSTSAYLVILTNAAYFYRKSQNYQSACKLAQEGIDLSRQKYIIGLIDKLYINLAYALAGTERRWNGEAIKALHMAYAFASHINNQEICQEAETELRKQGWLQYS</sequence>